<protein>
    <submittedName>
        <fullName evidence="2">Uncharacterized protein</fullName>
    </submittedName>
</protein>
<feature type="compositionally biased region" description="Basic residues" evidence="1">
    <location>
        <begin position="233"/>
        <end position="247"/>
    </location>
</feature>
<feature type="region of interest" description="Disordered" evidence="1">
    <location>
        <begin position="232"/>
        <end position="254"/>
    </location>
</feature>
<evidence type="ECO:0000256" key="1">
    <source>
        <dbReference type="SAM" id="MobiDB-lite"/>
    </source>
</evidence>
<organism evidence="2 3">
    <name type="scientific">Pandoravirus kuranda</name>
    <dbReference type="NCBI Taxonomy" id="3019033"/>
    <lineage>
        <taxon>Viruses</taxon>
        <taxon>Pandoravirus</taxon>
    </lineage>
</organism>
<proteinExistence type="predicted"/>
<feature type="region of interest" description="Disordered" evidence="1">
    <location>
        <begin position="440"/>
        <end position="470"/>
    </location>
</feature>
<evidence type="ECO:0000313" key="3">
    <source>
        <dbReference type="Proteomes" id="UP001185135"/>
    </source>
</evidence>
<dbReference type="EMBL" id="ON887157">
    <property type="protein sequence ID" value="WBR14408.1"/>
    <property type="molecule type" value="Genomic_DNA"/>
</dbReference>
<reference evidence="2" key="1">
    <citation type="submission" date="2022-06" db="EMBL/GenBank/DDBJ databases">
        <authorList>
            <person name="Legendre M."/>
            <person name="Claverie J.-M."/>
            <person name="Alempic J.-M."/>
            <person name="Abergel C."/>
        </authorList>
    </citation>
    <scope>NUCLEOTIDE SEQUENCE</scope>
    <source>
        <strain evidence="2">Kuranda</strain>
    </source>
</reference>
<dbReference type="Proteomes" id="UP001185135">
    <property type="component" value="Segment"/>
</dbReference>
<evidence type="ECO:0000313" key="2">
    <source>
        <dbReference type="EMBL" id="WBR14408.1"/>
    </source>
</evidence>
<name>A0AA95EEB6_9VIRU</name>
<accession>A0AA95EEB6</accession>
<gene>
    <name evidence="2" type="ORF">pkur_cds_233</name>
</gene>
<sequence length="497" mass="53583">MSQRRRAILATKVNNDAQRVLRKRDPPPPPPPTLHAGGVIVYSPVLPHGFAARLEPGPVDATTAARAAFSVSCLRSAGPICRNVLGPLAHTLGRYFAGGGFVSVVTRAGVPHNHESLNAVLVWRRPATRPGEGERAARRWLASCAIAQADSVRWHPRRFVPCDAALDLVYFYLAEAAAPASLLRSTCGEMCAWLARSGALLTRLAQALTYAETDDAICPIDVRRLTTAFDAMRRRHTGPQRNSRHQQRPSAARDLGNEVECDVETVGCGCPSPRVCTAWGPERSVGAWQRSAFNSISFVAATPARAIDPAHLRLGYSRSAVLNDDDTNMYCAYLDDAAVDSATTCGVIGQDRAYGGQQQQHKQTGQSLSDTMPTTLVPCPYSIPVNVKTGGVPCLGRTVTSQVAAGSDACGDDSMWTDVGDARDRDDHTGRCKRKRHRTDANTQTCNRAVDDHGDDDGPPAGTADLGSTSGVDHAIDSDDFWEWINQQFSTDIDALF</sequence>